<organism evidence="3 4">
    <name type="scientific">Cellulomonas cellasea</name>
    <dbReference type="NCBI Taxonomy" id="43670"/>
    <lineage>
        <taxon>Bacteria</taxon>
        <taxon>Bacillati</taxon>
        <taxon>Actinomycetota</taxon>
        <taxon>Actinomycetes</taxon>
        <taxon>Micrococcales</taxon>
        <taxon>Cellulomonadaceae</taxon>
        <taxon>Cellulomonas</taxon>
    </lineage>
</organism>
<dbReference type="SUPFAM" id="SSF52172">
    <property type="entry name" value="CheY-like"/>
    <property type="match status" value="1"/>
</dbReference>
<dbReference type="GO" id="GO:0000160">
    <property type="term" value="P:phosphorelay signal transduction system"/>
    <property type="evidence" value="ECO:0007669"/>
    <property type="project" value="InterPro"/>
</dbReference>
<dbReference type="PROSITE" id="PS50110">
    <property type="entry name" value="RESPONSE_REGULATORY"/>
    <property type="match status" value="1"/>
</dbReference>
<evidence type="ECO:0000259" key="2">
    <source>
        <dbReference type="PROSITE" id="PS50110"/>
    </source>
</evidence>
<comment type="caution">
    <text evidence="3">The sequence shown here is derived from an EMBL/GenBank/DDBJ whole genome shotgun (WGS) entry which is preliminary data.</text>
</comment>
<proteinExistence type="predicted"/>
<dbReference type="InterPro" id="IPR011006">
    <property type="entry name" value="CheY-like_superfamily"/>
</dbReference>
<dbReference type="InterPro" id="IPR001789">
    <property type="entry name" value="Sig_transdc_resp-reg_receiver"/>
</dbReference>
<evidence type="ECO:0000313" key="4">
    <source>
        <dbReference type="Proteomes" id="UP000518206"/>
    </source>
</evidence>
<protein>
    <submittedName>
        <fullName evidence="3">ActR/RegA family two-component response regulator</fullName>
    </submittedName>
</protein>
<dbReference type="AlphaFoldDB" id="A0A7W4YBK7"/>
<dbReference type="Proteomes" id="UP000518206">
    <property type="component" value="Unassembled WGS sequence"/>
</dbReference>
<feature type="domain" description="Response regulatory" evidence="2">
    <location>
        <begin position="8"/>
        <end position="126"/>
    </location>
</feature>
<name>A0A7W4YBK7_9CELL</name>
<evidence type="ECO:0000313" key="3">
    <source>
        <dbReference type="EMBL" id="MBB2924010.1"/>
    </source>
</evidence>
<dbReference type="Gene3D" id="3.40.50.2300">
    <property type="match status" value="1"/>
</dbReference>
<reference evidence="3 4" key="2">
    <citation type="submission" date="2020-08" db="EMBL/GenBank/DDBJ databases">
        <authorList>
            <person name="Partida-Martinez L."/>
            <person name="Huntemann M."/>
            <person name="Clum A."/>
            <person name="Wang J."/>
            <person name="Palaniappan K."/>
            <person name="Ritter S."/>
            <person name="Chen I.-M."/>
            <person name="Stamatis D."/>
            <person name="Reddy T."/>
            <person name="O'Malley R."/>
            <person name="Daum C."/>
            <person name="Shapiro N."/>
            <person name="Ivanova N."/>
            <person name="Kyrpides N."/>
            <person name="Woyke T."/>
        </authorList>
    </citation>
    <scope>NUCLEOTIDE SEQUENCE [LARGE SCALE GENOMIC DNA]</scope>
    <source>
        <strain evidence="3 4">RAS26</strain>
    </source>
</reference>
<evidence type="ECO:0000256" key="1">
    <source>
        <dbReference type="PROSITE-ProRule" id="PRU00169"/>
    </source>
</evidence>
<dbReference type="RefSeq" id="WP_183296811.1">
    <property type="nucleotide sequence ID" value="NZ_JACHVX010000004.1"/>
</dbReference>
<dbReference type="SMART" id="SM00448">
    <property type="entry name" value="REC"/>
    <property type="match status" value="1"/>
</dbReference>
<sequence>MRQTSDTDILVVDDILSAAEDYARLIGANTGLSVEFTNEPARALELVRANRIKVAVLDQRLDGKTPDAGTELYRLLHEIDPLCRAIMLTGEASQAEIGMALTLGFRDYLAKSDIRQLASRVVRQYAAYQAEVASLALASDQPIVLRRPGGRQWFAKRQQATFRLTDVEPIDEEFVDEHEWQSVITVHAGQRETHQFTWETERTITLESETTQRLSDEIGLSVKQVATLQAKLSAELSSRFKEVASIRSRTTTTSERTFELPSEPADPTAAHIRLRRVLHAPAYRRVRVNLASSCECCGLRNLVTVDVRIPTGRRALRQEDRWSDGQVKVYDLGVE</sequence>
<keyword evidence="1" id="KW-0597">Phosphoprotein</keyword>
<gene>
    <name evidence="3" type="ORF">FHR80_002938</name>
</gene>
<reference evidence="3 4" key="1">
    <citation type="submission" date="2020-08" db="EMBL/GenBank/DDBJ databases">
        <title>The Agave Microbiome: Exploring the role of microbial communities in plant adaptations to desert environments.</title>
        <authorList>
            <person name="Partida-Martinez L.P."/>
        </authorList>
    </citation>
    <scope>NUCLEOTIDE SEQUENCE [LARGE SCALE GENOMIC DNA]</scope>
    <source>
        <strain evidence="3 4">RAS26</strain>
    </source>
</reference>
<accession>A0A7W4YBK7</accession>
<feature type="modified residue" description="4-aspartylphosphate" evidence="1">
    <location>
        <position position="58"/>
    </location>
</feature>
<dbReference type="EMBL" id="JACHVX010000004">
    <property type="protein sequence ID" value="MBB2924010.1"/>
    <property type="molecule type" value="Genomic_DNA"/>
</dbReference>
<dbReference type="Pfam" id="PF00072">
    <property type="entry name" value="Response_reg"/>
    <property type="match status" value="1"/>
</dbReference>